<dbReference type="InterPro" id="IPR036291">
    <property type="entry name" value="NAD(P)-bd_dom_sf"/>
</dbReference>
<dbReference type="PRINTS" id="PR00081">
    <property type="entry name" value="GDHRDH"/>
</dbReference>
<evidence type="ECO:0000313" key="5">
    <source>
        <dbReference type="EMBL" id="CBY18374.1"/>
    </source>
</evidence>
<evidence type="ECO:0000313" key="6">
    <source>
        <dbReference type="EMBL" id="CBY33542.1"/>
    </source>
</evidence>
<dbReference type="PANTHER" id="PTHR43899:SF13">
    <property type="entry name" value="RH59310P"/>
    <property type="match status" value="1"/>
</dbReference>
<dbReference type="Gene3D" id="3.40.50.720">
    <property type="entry name" value="NAD(P)-binding Rossmann-like Domain"/>
    <property type="match status" value="1"/>
</dbReference>
<keyword evidence="2" id="KW-0444">Lipid biosynthesis</keyword>
<evidence type="ECO:0000256" key="4">
    <source>
        <dbReference type="RuleBase" id="RU000363"/>
    </source>
</evidence>
<dbReference type="InterPro" id="IPR002347">
    <property type="entry name" value="SDR_fam"/>
</dbReference>
<dbReference type="PRINTS" id="PR00080">
    <property type="entry name" value="SDRFAMILY"/>
</dbReference>
<keyword evidence="8" id="KW-1185">Reference proteome</keyword>
<dbReference type="AlphaFoldDB" id="E4X505"/>
<dbReference type="EMBL" id="FN655172">
    <property type="protein sequence ID" value="CBY38269.1"/>
    <property type="molecule type" value="Genomic_DNA"/>
</dbReference>
<gene>
    <name evidence="5" type="ORF">GSOID_T00002229001</name>
    <name evidence="6" type="ORF">GSOID_T00021464001</name>
    <name evidence="7" type="ORF">GSOID_T00031783001</name>
</gene>
<dbReference type="Proteomes" id="UP000001307">
    <property type="component" value="Unassembled WGS sequence"/>
</dbReference>
<evidence type="ECO:0000313" key="7">
    <source>
        <dbReference type="EMBL" id="CBY38269.1"/>
    </source>
</evidence>
<dbReference type="EMBL" id="FN653025">
    <property type="protein sequence ID" value="CBY18374.1"/>
    <property type="molecule type" value="Genomic_DNA"/>
</dbReference>
<dbReference type="SUPFAM" id="SSF51735">
    <property type="entry name" value="NAD(P)-binding Rossmann-fold domains"/>
    <property type="match status" value="1"/>
</dbReference>
<evidence type="ECO:0000256" key="1">
    <source>
        <dbReference type="ARBA" id="ARBA00006484"/>
    </source>
</evidence>
<evidence type="ECO:0000256" key="2">
    <source>
        <dbReference type="ARBA" id="ARBA00022955"/>
    </source>
</evidence>
<proteinExistence type="inferred from homology"/>
<comment type="similarity">
    <text evidence="1 4">Belongs to the short-chain dehydrogenases/reductases (SDR) family.</text>
</comment>
<keyword evidence="3" id="KW-0560">Oxidoreductase</keyword>
<dbReference type="InterPro" id="IPR051019">
    <property type="entry name" value="VLCFA-Steroid_DH"/>
</dbReference>
<accession>E4X505</accession>
<dbReference type="GO" id="GO:0006694">
    <property type="term" value="P:steroid biosynthetic process"/>
    <property type="evidence" value="ECO:0007669"/>
    <property type="project" value="UniProtKB-KW"/>
</dbReference>
<keyword evidence="2" id="KW-0752">Steroid biosynthesis</keyword>
<dbReference type="PANTHER" id="PTHR43899">
    <property type="entry name" value="RH59310P"/>
    <property type="match status" value="1"/>
</dbReference>
<name>E4X505_OIKDI</name>
<evidence type="ECO:0000313" key="8">
    <source>
        <dbReference type="Proteomes" id="UP000001307"/>
    </source>
</evidence>
<reference evidence="5" key="1">
    <citation type="journal article" date="2010" name="Science">
        <title>Plasticity of animal genome architecture unmasked by rapid evolution of a pelagic tunicate.</title>
        <authorList>
            <person name="Denoeud F."/>
            <person name="Henriet S."/>
            <person name="Mungpakdee S."/>
            <person name="Aury J.M."/>
            <person name="Da Silva C."/>
            <person name="Brinkmann H."/>
            <person name="Mikhaleva J."/>
            <person name="Olsen L.C."/>
            <person name="Jubin C."/>
            <person name="Canestro C."/>
            <person name="Bouquet J.M."/>
            <person name="Danks G."/>
            <person name="Poulain J."/>
            <person name="Campsteijn C."/>
            <person name="Adamski M."/>
            <person name="Cross I."/>
            <person name="Yadetie F."/>
            <person name="Muffato M."/>
            <person name="Louis A."/>
            <person name="Butcher S."/>
            <person name="Tsagkogeorga G."/>
            <person name="Konrad A."/>
            <person name="Singh S."/>
            <person name="Jensen M.F."/>
            <person name="Cong E.H."/>
            <person name="Eikeseth-Otteraa H."/>
            <person name="Noel B."/>
            <person name="Anthouard V."/>
            <person name="Porcel B.M."/>
            <person name="Kachouri-Lafond R."/>
            <person name="Nishino A."/>
            <person name="Ugolini M."/>
            <person name="Chourrout P."/>
            <person name="Nishida H."/>
            <person name="Aasland R."/>
            <person name="Huzurbazar S."/>
            <person name="Westhof E."/>
            <person name="Delsuc F."/>
            <person name="Lehrach H."/>
            <person name="Reinhardt R."/>
            <person name="Weissenbach J."/>
            <person name="Roy S.W."/>
            <person name="Artiguenave F."/>
            <person name="Postlethwait J.H."/>
            <person name="Manak J.R."/>
            <person name="Thompson E.M."/>
            <person name="Jaillon O."/>
            <person name="Du Pasquier L."/>
            <person name="Boudinot P."/>
            <person name="Liberles D.A."/>
            <person name="Volff J.N."/>
            <person name="Philippe H."/>
            <person name="Lenhard B."/>
            <person name="Roest Crollius H."/>
            <person name="Wincker P."/>
            <person name="Chourrout D."/>
        </authorList>
    </citation>
    <scope>NUCLEOTIDE SEQUENCE [LARGE SCALE GENOMIC DNA]</scope>
</reference>
<dbReference type="GO" id="GO:0016491">
    <property type="term" value="F:oxidoreductase activity"/>
    <property type="evidence" value="ECO:0007669"/>
    <property type="project" value="UniProtKB-KW"/>
</dbReference>
<sequence>MLEWSLFADCDCIRNVVLPLTVCYVLLRFCCFVWTQVKLVLIYARKPSFDFAGAADGGFALITGGAGGIGRSCAIEFAKLGINLFLIDYSADILSKTVSELRKINPKIKIKSKVMDLTKLMTEEDVYEEFKSDIDAEKIGILFNNAGIAETKLFNYAESTYGEITNLVKINIGVPALIDRIVLPQMLSRKKGLIMNMGSASAKTPVGALPLYGASK</sequence>
<dbReference type="OrthoDB" id="5545019at2759"/>
<dbReference type="EMBL" id="FN654426">
    <property type="protein sequence ID" value="CBY33542.1"/>
    <property type="molecule type" value="Genomic_DNA"/>
</dbReference>
<protein>
    <submittedName>
        <fullName evidence="5">Uncharacterized protein</fullName>
    </submittedName>
</protein>
<organism evidence="5">
    <name type="scientific">Oikopleura dioica</name>
    <name type="common">Tunicate</name>
    <dbReference type="NCBI Taxonomy" id="34765"/>
    <lineage>
        <taxon>Eukaryota</taxon>
        <taxon>Metazoa</taxon>
        <taxon>Chordata</taxon>
        <taxon>Tunicata</taxon>
        <taxon>Appendicularia</taxon>
        <taxon>Copelata</taxon>
        <taxon>Oikopleuridae</taxon>
        <taxon>Oikopleura</taxon>
    </lineage>
</organism>
<keyword evidence="2" id="KW-0443">Lipid metabolism</keyword>
<dbReference type="Proteomes" id="UP000011014">
    <property type="component" value="Unassembled WGS sequence"/>
</dbReference>
<dbReference type="Pfam" id="PF00106">
    <property type="entry name" value="adh_short"/>
    <property type="match status" value="1"/>
</dbReference>
<dbReference type="InParanoid" id="E4X505"/>
<evidence type="ECO:0000256" key="3">
    <source>
        <dbReference type="ARBA" id="ARBA00023002"/>
    </source>
</evidence>